<dbReference type="PANTHER" id="PTHR38011:SF11">
    <property type="entry name" value="2,5-DIAMINO-6-RIBOSYLAMINO-4(3H)-PYRIMIDINONE 5'-PHOSPHATE REDUCTASE"/>
    <property type="match status" value="1"/>
</dbReference>
<dbReference type="Gene3D" id="3.40.430.10">
    <property type="entry name" value="Dihydrofolate Reductase, subunit A"/>
    <property type="match status" value="1"/>
</dbReference>
<gene>
    <name evidence="2" type="ORF">LABALGLTS371_08630</name>
</gene>
<reference evidence="2 3" key="1">
    <citation type="submission" date="2019-04" db="EMBL/GenBank/DDBJ databases">
        <title>In vitro growth and metabolic characteristics of meat-borne Lactobacillus algidus strains.</title>
        <authorList>
            <person name="Sade E."/>
            <person name="Per J."/>
            <person name="Tytti H."/>
            <person name="Johanna B.K."/>
        </authorList>
    </citation>
    <scope>NUCLEOTIDE SEQUENCE [LARGE SCALE GENOMIC DNA]</scope>
    <source>
        <strain evidence="2 3">LTS37-1</strain>
    </source>
</reference>
<evidence type="ECO:0000313" key="3">
    <source>
        <dbReference type="Proteomes" id="UP000321659"/>
    </source>
</evidence>
<dbReference type="PANTHER" id="PTHR38011">
    <property type="entry name" value="DIHYDROFOLATE REDUCTASE FAMILY PROTEIN (AFU_ORTHOLOGUE AFUA_8G06820)"/>
    <property type="match status" value="1"/>
</dbReference>
<evidence type="ECO:0000259" key="1">
    <source>
        <dbReference type="Pfam" id="PF01872"/>
    </source>
</evidence>
<name>A0A5C6M8D7_9LACO</name>
<comment type="caution">
    <text evidence="2">The sequence shown here is derived from an EMBL/GenBank/DDBJ whole genome shotgun (WGS) entry which is preliminary data.</text>
</comment>
<dbReference type="RefSeq" id="WP_146302649.1">
    <property type="nucleotide sequence ID" value="NZ_JANXKU010000005.1"/>
</dbReference>
<dbReference type="InterPro" id="IPR024072">
    <property type="entry name" value="DHFR-like_dom_sf"/>
</dbReference>
<evidence type="ECO:0000313" key="2">
    <source>
        <dbReference type="EMBL" id="TWW11080.1"/>
    </source>
</evidence>
<accession>A0A5C6M8D7</accession>
<organism evidence="2 3">
    <name type="scientific">Dellaglioa algida</name>
    <dbReference type="NCBI Taxonomy" id="105612"/>
    <lineage>
        <taxon>Bacteria</taxon>
        <taxon>Bacillati</taxon>
        <taxon>Bacillota</taxon>
        <taxon>Bacilli</taxon>
        <taxon>Lactobacillales</taxon>
        <taxon>Lactobacillaceae</taxon>
        <taxon>Dellaglioa</taxon>
    </lineage>
</organism>
<dbReference type="Pfam" id="PF01872">
    <property type="entry name" value="RibD_C"/>
    <property type="match status" value="1"/>
</dbReference>
<proteinExistence type="predicted"/>
<dbReference type="AlphaFoldDB" id="A0A5C6M8D7"/>
<dbReference type="InterPro" id="IPR050765">
    <property type="entry name" value="Riboflavin_Biosynth_HTPR"/>
</dbReference>
<dbReference type="Proteomes" id="UP000321659">
    <property type="component" value="Unassembled WGS sequence"/>
</dbReference>
<feature type="domain" description="Bacterial bifunctional deaminase-reductase C-terminal" evidence="1">
    <location>
        <begin position="4"/>
        <end position="156"/>
    </location>
</feature>
<sequence length="190" mass="21256">MNKRKVTLYIAMSLDGYIADEDGSIDFLNLHDSELNGTSQSDFEDFYAEVDTVVMGSKTYQQVVTELSPEDYPYSNVISYVLTSQSIKVQEENVHLVNEPIDALVKRLREAPGQSIWIVGGSSVVTPLIAANLIDEYILTTIPVILGRGIPLFQVQEKWLELVPIQTSLKNGYIQSVYHKGNLSEGIERD</sequence>
<dbReference type="EMBL" id="SRRQ01000005">
    <property type="protein sequence ID" value="TWW11080.1"/>
    <property type="molecule type" value="Genomic_DNA"/>
</dbReference>
<dbReference type="GO" id="GO:0009231">
    <property type="term" value="P:riboflavin biosynthetic process"/>
    <property type="evidence" value="ECO:0007669"/>
    <property type="project" value="InterPro"/>
</dbReference>
<dbReference type="InterPro" id="IPR002734">
    <property type="entry name" value="RibDG_C"/>
</dbReference>
<dbReference type="GO" id="GO:0008703">
    <property type="term" value="F:5-amino-6-(5-phosphoribosylamino)uracil reductase activity"/>
    <property type="evidence" value="ECO:0007669"/>
    <property type="project" value="InterPro"/>
</dbReference>
<dbReference type="SUPFAM" id="SSF53597">
    <property type="entry name" value="Dihydrofolate reductase-like"/>
    <property type="match status" value="1"/>
</dbReference>
<protein>
    <submittedName>
        <fullName evidence="2">Dihydrofolate reductase</fullName>
    </submittedName>
</protein>